<evidence type="ECO:0000256" key="2">
    <source>
        <dbReference type="ARBA" id="ARBA00006337"/>
    </source>
</evidence>
<keyword evidence="5 9" id="KW-1133">Transmembrane helix</keyword>
<evidence type="ECO:0000256" key="3">
    <source>
        <dbReference type="ARBA" id="ARBA00022692"/>
    </source>
</evidence>
<dbReference type="Gene3D" id="3.30.465.10">
    <property type="match status" value="1"/>
</dbReference>
<keyword evidence="15" id="KW-1185">Reference proteome</keyword>
<evidence type="ECO:0000256" key="4">
    <source>
        <dbReference type="ARBA" id="ARBA00022737"/>
    </source>
</evidence>
<feature type="domain" description="CBS" evidence="12">
    <location>
        <begin position="294"/>
        <end position="351"/>
    </location>
</feature>
<reference evidence="14 15" key="1">
    <citation type="submission" date="2014-07" db="EMBL/GenBank/DDBJ databases">
        <title>Draft genome of Clostridium celerecrescens 152B isolated from sediments associated with methane hydrate from Krishna Godavari basin.</title>
        <authorList>
            <person name="Honkalas V.S."/>
            <person name="Dabir A.P."/>
            <person name="Arora P."/>
            <person name="Dhakephalkar P.K."/>
        </authorList>
    </citation>
    <scope>NUCLEOTIDE SEQUENCE [LARGE SCALE GENOMIC DNA]</scope>
    <source>
        <strain evidence="14 15">152B</strain>
    </source>
</reference>
<dbReference type="PROSITE" id="PS51371">
    <property type="entry name" value="CBS"/>
    <property type="match status" value="2"/>
</dbReference>
<keyword evidence="3 9" id="KW-0812">Transmembrane</keyword>
<evidence type="ECO:0000259" key="12">
    <source>
        <dbReference type="PROSITE" id="PS51371"/>
    </source>
</evidence>
<dbReference type="PROSITE" id="PS51846">
    <property type="entry name" value="CNNM"/>
    <property type="match status" value="1"/>
</dbReference>
<dbReference type="OrthoDB" id="9798188at2"/>
<evidence type="ECO:0000256" key="10">
    <source>
        <dbReference type="SAM" id="MobiDB-lite"/>
    </source>
</evidence>
<dbReference type="Pfam" id="PF03471">
    <property type="entry name" value="CorC_HlyC"/>
    <property type="match status" value="1"/>
</dbReference>
<dbReference type="STRING" id="29354.IO98_15845"/>
<feature type="transmembrane region" description="Helical" evidence="11">
    <location>
        <begin position="102"/>
        <end position="127"/>
    </location>
</feature>
<dbReference type="InterPro" id="IPR044751">
    <property type="entry name" value="Ion_transp-like_CBS"/>
</dbReference>
<dbReference type="GO" id="GO:0005886">
    <property type="term" value="C:plasma membrane"/>
    <property type="evidence" value="ECO:0007669"/>
    <property type="project" value="TreeGrafter"/>
</dbReference>
<dbReference type="Proteomes" id="UP000028525">
    <property type="component" value="Unassembled WGS sequence"/>
</dbReference>
<dbReference type="SMART" id="SM01091">
    <property type="entry name" value="CorC_HlyC"/>
    <property type="match status" value="1"/>
</dbReference>
<dbReference type="FunFam" id="3.10.580.10:FF:000002">
    <property type="entry name" value="Magnesium/cobalt efflux protein CorC"/>
    <property type="match status" value="1"/>
</dbReference>
<dbReference type="InterPro" id="IPR046342">
    <property type="entry name" value="CBS_dom_sf"/>
</dbReference>
<dbReference type="InterPro" id="IPR000644">
    <property type="entry name" value="CBS_dom"/>
</dbReference>
<name>A0A084JKF7_9FIRM</name>
<keyword evidence="4" id="KW-0677">Repeat</keyword>
<dbReference type="InterPro" id="IPR036318">
    <property type="entry name" value="FAD-bd_PCMH-like_sf"/>
</dbReference>
<dbReference type="Gene3D" id="3.10.580.10">
    <property type="entry name" value="CBS-domain"/>
    <property type="match status" value="1"/>
</dbReference>
<dbReference type="EMBL" id="JPME01000018">
    <property type="protein sequence ID" value="KEZ89441.1"/>
    <property type="molecule type" value="Genomic_DNA"/>
</dbReference>
<dbReference type="Pfam" id="PF00571">
    <property type="entry name" value="CBS"/>
    <property type="match status" value="2"/>
</dbReference>
<evidence type="ECO:0000256" key="5">
    <source>
        <dbReference type="ARBA" id="ARBA00022989"/>
    </source>
</evidence>
<protein>
    <submittedName>
        <fullName evidence="14">Hemolysin</fullName>
    </submittedName>
</protein>
<feature type="region of interest" description="Disordered" evidence="10">
    <location>
        <begin position="441"/>
        <end position="468"/>
    </location>
</feature>
<feature type="compositionally biased region" description="Basic and acidic residues" evidence="10">
    <location>
        <begin position="453"/>
        <end position="468"/>
    </location>
</feature>
<dbReference type="SUPFAM" id="SSF54631">
    <property type="entry name" value="CBS-domain pair"/>
    <property type="match status" value="1"/>
</dbReference>
<proteinExistence type="inferred from homology"/>
<evidence type="ECO:0000259" key="13">
    <source>
        <dbReference type="PROSITE" id="PS51846"/>
    </source>
</evidence>
<accession>A0A084JKF7</accession>
<feature type="domain" description="CNNM transmembrane" evidence="13">
    <location>
        <begin position="2"/>
        <end position="205"/>
    </location>
</feature>
<dbReference type="InterPro" id="IPR002550">
    <property type="entry name" value="CNNM"/>
</dbReference>
<gene>
    <name evidence="14" type="ORF">IO98_15845</name>
</gene>
<evidence type="ECO:0000256" key="6">
    <source>
        <dbReference type="ARBA" id="ARBA00023122"/>
    </source>
</evidence>
<dbReference type="GO" id="GO:0050660">
    <property type="term" value="F:flavin adenine dinucleotide binding"/>
    <property type="evidence" value="ECO:0007669"/>
    <property type="project" value="InterPro"/>
</dbReference>
<evidence type="ECO:0000256" key="7">
    <source>
        <dbReference type="ARBA" id="ARBA00023136"/>
    </source>
</evidence>
<dbReference type="InterPro" id="IPR005170">
    <property type="entry name" value="Transptr-assoc_dom"/>
</dbReference>
<dbReference type="RefSeq" id="WP_038282652.1">
    <property type="nucleotide sequence ID" value="NZ_JPME01000018.1"/>
</dbReference>
<evidence type="ECO:0000256" key="8">
    <source>
        <dbReference type="PROSITE-ProRule" id="PRU00703"/>
    </source>
</evidence>
<feature type="domain" description="CBS" evidence="12">
    <location>
        <begin position="224"/>
        <end position="285"/>
    </location>
</feature>
<evidence type="ECO:0000256" key="11">
    <source>
        <dbReference type="SAM" id="Phobius"/>
    </source>
</evidence>
<keyword evidence="7 9" id="KW-0472">Membrane</keyword>
<evidence type="ECO:0000313" key="14">
    <source>
        <dbReference type="EMBL" id="KEZ89441.1"/>
    </source>
</evidence>
<comment type="similarity">
    <text evidence="2">Belongs to the UPF0053 family.</text>
</comment>
<comment type="caution">
    <text evidence="14">The sequence shown here is derived from an EMBL/GenBank/DDBJ whole genome shotgun (WGS) entry which is preliminary data.</text>
</comment>
<keyword evidence="6 8" id="KW-0129">CBS domain</keyword>
<feature type="transmembrane region" description="Helical" evidence="11">
    <location>
        <begin position="147"/>
        <end position="169"/>
    </location>
</feature>
<evidence type="ECO:0000256" key="9">
    <source>
        <dbReference type="PROSITE-ProRule" id="PRU01193"/>
    </source>
</evidence>
<feature type="transmembrane region" description="Helical" evidence="11">
    <location>
        <begin position="6"/>
        <end position="26"/>
    </location>
</feature>
<dbReference type="InterPro" id="IPR016169">
    <property type="entry name" value="FAD-bd_PCMH_sub2"/>
</dbReference>
<dbReference type="SUPFAM" id="SSF56176">
    <property type="entry name" value="FAD-binding/transporter-associated domain-like"/>
    <property type="match status" value="1"/>
</dbReference>
<dbReference type="AlphaFoldDB" id="A0A084JKF7"/>
<dbReference type="Pfam" id="PF01595">
    <property type="entry name" value="CNNM"/>
    <property type="match status" value="1"/>
</dbReference>
<comment type="subcellular location">
    <subcellularLocation>
        <location evidence="1">Membrane</location>
        <topology evidence="1">Multi-pass membrane protein</topology>
    </subcellularLocation>
</comment>
<organism evidence="14 15">
    <name type="scientific">Lacrimispora celerecrescens</name>
    <dbReference type="NCBI Taxonomy" id="29354"/>
    <lineage>
        <taxon>Bacteria</taxon>
        <taxon>Bacillati</taxon>
        <taxon>Bacillota</taxon>
        <taxon>Clostridia</taxon>
        <taxon>Lachnospirales</taxon>
        <taxon>Lachnospiraceae</taxon>
        <taxon>Lacrimispora</taxon>
    </lineage>
</organism>
<sequence length="468" mass="53305">MDDGNPLIRVIIFIAFIVLDAIFYGFGSAIQNVNTSELEHQMEEGSKKAGKLLHIVNRPTRFVNTIQITTNLIGMVTGAFVMEQLGARLGTVLTRDGVYPSQWVSLISLLLVSIVLIVLLISFGIIIPKRCAAENPEKWGYRMLPAVSLIMIPLIPFTWLANVVAYFVLKLLGIDMASDNENVTEEDIMSMVNEGHEQGVLEAREAEMITNIFELNDKEAGDIMTHRKNLVALDGEITLREAVNFILKEGYNSRYPIYKKDVDDIIGILHMKDALIAVENKRNASRQLWEIEGLLREAHFIPETRNIDTLFKEMQSRKIHMVIVVDEYGQTAGIVTMEDILEEIVGNIMDEYDVDEEYIVPSDDGSYVINGMTPLEEVERALGIEFDEEDYDSYDTINGLLISRLDRIPQEGEETEVSILGYCFKILRVENKIIHTIRVRKEQTEEDHEEEQELRKMDAHEDFSDVKM</sequence>
<evidence type="ECO:0000313" key="15">
    <source>
        <dbReference type="Proteomes" id="UP000028525"/>
    </source>
</evidence>
<dbReference type="CDD" id="cd04590">
    <property type="entry name" value="CBS_pair_CorC_HlyC_assoc"/>
    <property type="match status" value="1"/>
</dbReference>
<dbReference type="PANTHER" id="PTHR22777:SF17">
    <property type="entry name" value="UPF0053 PROTEIN SLL0260"/>
    <property type="match status" value="1"/>
</dbReference>
<evidence type="ECO:0000256" key="1">
    <source>
        <dbReference type="ARBA" id="ARBA00004141"/>
    </source>
</evidence>
<dbReference type="PANTHER" id="PTHR22777">
    <property type="entry name" value="HEMOLYSIN-RELATED"/>
    <property type="match status" value="1"/>
</dbReference>